<evidence type="ECO:0000256" key="1">
    <source>
        <dbReference type="SAM" id="Phobius"/>
    </source>
</evidence>
<dbReference type="Pfam" id="PF08522">
    <property type="entry name" value="BT_3987-like_N"/>
    <property type="match status" value="1"/>
</dbReference>
<dbReference type="RefSeq" id="WP_345068530.1">
    <property type="nucleotide sequence ID" value="NZ_BAABGR010000035.1"/>
</dbReference>
<keyword evidence="4" id="KW-1185">Reference proteome</keyword>
<evidence type="ECO:0000313" key="4">
    <source>
        <dbReference type="Proteomes" id="UP001500394"/>
    </source>
</evidence>
<dbReference type="SUPFAM" id="SSF49785">
    <property type="entry name" value="Galactose-binding domain-like"/>
    <property type="match status" value="1"/>
</dbReference>
<dbReference type="PROSITE" id="PS50022">
    <property type="entry name" value="FA58C_3"/>
    <property type="match status" value="1"/>
</dbReference>
<dbReference type="Gene3D" id="2.60.40.1740">
    <property type="entry name" value="hypothetical protein (bacova_03559)"/>
    <property type="match status" value="1"/>
</dbReference>
<keyword evidence="1" id="KW-0812">Transmembrane</keyword>
<dbReference type="EMBL" id="BAABGR010000035">
    <property type="protein sequence ID" value="GAA4519549.1"/>
    <property type="molecule type" value="Genomic_DNA"/>
</dbReference>
<proteinExistence type="predicted"/>
<keyword evidence="1" id="KW-1133">Transmembrane helix</keyword>
<feature type="domain" description="F5/8 type C" evidence="2">
    <location>
        <begin position="172"/>
        <end position="341"/>
    </location>
</feature>
<dbReference type="PROSITE" id="PS51257">
    <property type="entry name" value="PROKAR_LIPOPROTEIN"/>
    <property type="match status" value="1"/>
</dbReference>
<dbReference type="InterPro" id="IPR000421">
    <property type="entry name" value="FA58C"/>
</dbReference>
<evidence type="ECO:0000259" key="2">
    <source>
        <dbReference type="PROSITE" id="PS50022"/>
    </source>
</evidence>
<reference evidence="4" key="1">
    <citation type="journal article" date="2019" name="Int. J. Syst. Evol. Microbiol.">
        <title>The Global Catalogue of Microorganisms (GCM) 10K type strain sequencing project: providing services to taxonomists for standard genome sequencing and annotation.</title>
        <authorList>
            <consortium name="The Broad Institute Genomics Platform"/>
            <consortium name="The Broad Institute Genome Sequencing Center for Infectious Disease"/>
            <person name="Wu L."/>
            <person name="Ma J."/>
        </authorList>
    </citation>
    <scope>NUCLEOTIDE SEQUENCE [LARGE SCALE GENOMIC DNA]</scope>
    <source>
        <strain evidence="4">JCM 17858</strain>
    </source>
</reference>
<gene>
    <name evidence="3" type="ORF">GCM10023173_22640</name>
</gene>
<evidence type="ECO:0000313" key="3">
    <source>
        <dbReference type="EMBL" id="GAA4519549.1"/>
    </source>
</evidence>
<comment type="caution">
    <text evidence="3">The sequence shown here is derived from an EMBL/GenBank/DDBJ whole genome shotgun (WGS) entry which is preliminary data.</text>
</comment>
<name>A0ABP8R6N2_9SPHI</name>
<dbReference type="InterPro" id="IPR008979">
    <property type="entry name" value="Galactose-bd-like_sf"/>
</dbReference>
<feature type="transmembrane region" description="Helical" evidence="1">
    <location>
        <begin position="12"/>
        <end position="30"/>
    </location>
</feature>
<dbReference type="Gene3D" id="2.60.120.260">
    <property type="entry name" value="Galactose-binding domain-like"/>
    <property type="match status" value="1"/>
</dbReference>
<keyword evidence="1" id="KW-0472">Membrane</keyword>
<organism evidence="3 4">
    <name type="scientific">Sphingobacterium thermophilum</name>
    <dbReference type="NCBI Taxonomy" id="768534"/>
    <lineage>
        <taxon>Bacteria</taxon>
        <taxon>Pseudomonadati</taxon>
        <taxon>Bacteroidota</taxon>
        <taxon>Sphingobacteriia</taxon>
        <taxon>Sphingobacteriales</taxon>
        <taxon>Sphingobacteriaceae</taxon>
        <taxon>Sphingobacterium</taxon>
    </lineage>
</organism>
<dbReference type="InterPro" id="IPR013728">
    <property type="entry name" value="BT_3987-like_N"/>
</dbReference>
<sequence>MKTIINNINKVIAFARLYSFIVGITLIIQACSEPKYDIPDAESYSKIFMQAASNGTLSKSFPIEDTWHSIPLGAGYGGLVKPDQKITVQLSVDPSKLEEYNTANNTNYTLPPSGSYTFDGGTVEILPGLSGSNSVQLKVNPLKLGGTRTYLIPISITNVTPNIPIANGLGTAYIQVSGFYESNPYTPYDKTGWEIVDYSSDNNDNAVGGRARFCIDDDVNTCWLSQYTRVNGVRPAHPHHVTVDMKENKELHGIQLFGRKTLPGGSSQTYLFPKTVHIEVSSDNNNWTSVGVFTLIPVDQINPEGTMYFEETVSGRYVRVTVLGSTSPTGDTTAIAELYPF</sequence>
<dbReference type="Pfam" id="PF00754">
    <property type="entry name" value="F5_F8_type_C"/>
    <property type="match status" value="1"/>
</dbReference>
<protein>
    <recommendedName>
        <fullName evidence="2">F5/8 type C domain-containing protein</fullName>
    </recommendedName>
</protein>
<accession>A0ABP8R6N2</accession>
<dbReference type="Proteomes" id="UP001500394">
    <property type="component" value="Unassembled WGS sequence"/>
</dbReference>